<name>A0ACB8U7Y2_9APHY</name>
<dbReference type="Proteomes" id="UP001055072">
    <property type="component" value="Unassembled WGS sequence"/>
</dbReference>
<sequence>MCLKRKLSLNTEEANTIAKRPNLLQYPDENMDTVMSEPFHEEVQSALGVHEESKQQRQMSQESTTTHCSTPLTARSGYSSIENSPTSSRTSNMLLEAL</sequence>
<evidence type="ECO:0000313" key="1">
    <source>
        <dbReference type="EMBL" id="KAI0090502.1"/>
    </source>
</evidence>
<evidence type="ECO:0000313" key="2">
    <source>
        <dbReference type="Proteomes" id="UP001055072"/>
    </source>
</evidence>
<organism evidence="1 2">
    <name type="scientific">Irpex rosettiformis</name>
    <dbReference type="NCBI Taxonomy" id="378272"/>
    <lineage>
        <taxon>Eukaryota</taxon>
        <taxon>Fungi</taxon>
        <taxon>Dikarya</taxon>
        <taxon>Basidiomycota</taxon>
        <taxon>Agaricomycotina</taxon>
        <taxon>Agaricomycetes</taxon>
        <taxon>Polyporales</taxon>
        <taxon>Irpicaceae</taxon>
        <taxon>Irpex</taxon>
    </lineage>
</organism>
<keyword evidence="2" id="KW-1185">Reference proteome</keyword>
<gene>
    <name evidence="1" type="ORF">BDY19DRAFT_712698</name>
</gene>
<proteinExistence type="predicted"/>
<protein>
    <submittedName>
        <fullName evidence="1">Uncharacterized protein</fullName>
    </submittedName>
</protein>
<dbReference type="EMBL" id="MU274907">
    <property type="protein sequence ID" value="KAI0090502.1"/>
    <property type="molecule type" value="Genomic_DNA"/>
</dbReference>
<reference evidence="1" key="1">
    <citation type="journal article" date="2021" name="Environ. Microbiol.">
        <title>Gene family expansions and transcriptome signatures uncover fungal adaptations to wood decay.</title>
        <authorList>
            <person name="Hage H."/>
            <person name="Miyauchi S."/>
            <person name="Viragh M."/>
            <person name="Drula E."/>
            <person name="Min B."/>
            <person name="Chaduli D."/>
            <person name="Navarro D."/>
            <person name="Favel A."/>
            <person name="Norest M."/>
            <person name="Lesage-Meessen L."/>
            <person name="Balint B."/>
            <person name="Merenyi Z."/>
            <person name="de Eugenio L."/>
            <person name="Morin E."/>
            <person name="Martinez A.T."/>
            <person name="Baldrian P."/>
            <person name="Stursova M."/>
            <person name="Martinez M.J."/>
            <person name="Novotny C."/>
            <person name="Magnuson J.K."/>
            <person name="Spatafora J.W."/>
            <person name="Maurice S."/>
            <person name="Pangilinan J."/>
            <person name="Andreopoulos W."/>
            <person name="LaButti K."/>
            <person name="Hundley H."/>
            <person name="Na H."/>
            <person name="Kuo A."/>
            <person name="Barry K."/>
            <person name="Lipzen A."/>
            <person name="Henrissat B."/>
            <person name="Riley R."/>
            <person name="Ahrendt S."/>
            <person name="Nagy L.G."/>
            <person name="Grigoriev I.V."/>
            <person name="Martin F."/>
            <person name="Rosso M.N."/>
        </authorList>
    </citation>
    <scope>NUCLEOTIDE SEQUENCE</scope>
    <source>
        <strain evidence="1">CBS 384.51</strain>
    </source>
</reference>
<comment type="caution">
    <text evidence="1">The sequence shown here is derived from an EMBL/GenBank/DDBJ whole genome shotgun (WGS) entry which is preliminary data.</text>
</comment>
<accession>A0ACB8U7Y2</accession>